<dbReference type="Pfam" id="PF05069">
    <property type="entry name" value="Phage_tail_S"/>
    <property type="match status" value="1"/>
</dbReference>
<accession>A0A9X3EG73</accession>
<dbReference type="NCBIfam" id="TIGR01635">
    <property type="entry name" value="tail_comp_S"/>
    <property type="match status" value="1"/>
</dbReference>
<dbReference type="RefSeq" id="WP_283174350.1">
    <property type="nucleotide sequence ID" value="NZ_JAPNOA010000039.1"/>
</dbReference>
<proteinExistence type="predicted"/>
<evidence type="ECO:0000313" key="2">
    <source>
        <dbReference type="Proteomes" id="UP001150830"/>
    </source>
</evidence>
<organism evidence="1 2">
    <name type="scientific">Parathalassolituus penaei</name>
    <dbReference type="NCBI Taxonomy" id="2997323"/>
    <lineage>
        <taxon>Bacteria</taxon>
        <taxon>Pseudomonadati</taxon>
        <taxon>Pseudomonadota</taxon>
        <taxon>Gammaproteobacteria</taxon>
        <taxon>Oceanospirillales</taxon>
        <taxon>Oceanospirillaceae</taxon>
        <taxon>Parathalassolituus</taxon>
    </lineage>
</organism>
<reference evidence="1" key="1">
    <citation type="submission" date="2022-11" db="EMBL/GenBank/DDBJ databases">
        <title>Parathalassolutuus dongxingensis gen. nov., sp. nov., a novel member of family Oceanospirillaceae isolated from a coastal shrimp pond in Guangxi, China.</title>
        <authorList>
            <person name="Chen H."/>
        </authorList>
    </citation>
    <scope>NUCLEOTIDE SEQUENCE</scope>
    <source>
        <strain evidence="1">G-43</strain>
    </source>
</reference>
<comment type="caution">
    <text evidence="1">The sequence shown here is derived from an EMBL/GenBank/DDBJ whole genome shotgun (WGS) entry which is preliminary data.</text>
</comment>
<gene>
    <name evidence="1" type="ORF">OUO13_13175</name>
</gene>
<dbReference type="InterPro" id="IPR006522">
    <property type="entry name" value="Phage_virion_morphogenesis"/>
</dbReference>
<name>A0A9X3EG73_9GAMM</name>
<protein>
    <submittedName>
        <fullName evidence="1">Phage virion morphogenesis protein</fullName>
    </submittedName>
</protein>
<sequence length="152" mass="16044">MINIAITDTSPQILDVLNQLQQRAADTAPAMREIAGVLADGVEQAFADQADPATGKPWQPFSPAYLKRNPKRQGGQLLQASGQLATSIQSDYGRDYAAVGTNKIYAAIHQFGGLPGMAPGPAAVPARPYLGLSPEGEQEIIEIVQGYLADGL</sequence>
<keyword evidence="2" id="KW-1185">Reference proteome</keyword>
<dbReference type="EMBL" id="JAPNOA010000039">
    <property type="protein sequence ID" value="MCY0966139.1"/>
    <property type="molecule type" value="Genomic_DNA"/>
</dbReference>
<dbReference type="Proteomes" id="UP001150830">
    <property type="component" value="Unassembled WGS sequence"/>
</dbReference>
<evidence type="ECO:0000313" key="1">
    <source>
        <dbReference type="EMBL" id="MCY0966139.1"/>
    </source>
</evidence>
<dbReference type="AlphaFoldDB" id="A0A9X3EG73"/>